<dbReference type="RefSeq" id="WP_197115943.1">
    <property type="nucleotide sequence ID" value="NZ_JACBXQ010000005.1"/>
</dbReference>
<sequence>MKKIHKIFIGAALALLAIVLFGIYQLGPMFNLYLFPPSPQKYAEIALAQMELGINSDSQEWKDFQKEALTQVKNSKSYEDNYDILAEAAKVAGGKHSFFVAADEIDNKVKDSDLPKIEKQGDYLILTVPEVGAGDNEGITQYANQLNDALQKQDYKGVVVDLRDNFGGDMGPMISGLSSLIPDGDLITFEMAKSSDSVVKLAEGKVMGGGSPVTLSHPGKVKPVPVAILMNEETASSAEITILAFKGLDKVRTFGKPTAAYTSVNSTFDQYDKALLAITMGYLIDREGTKYENVPLQPDVETEDALNEALEWMKDQ</sequence>
<evidence type="ECO:0000256" key="1">
    <source>
        <dbReference type="SAM" id="Phobius"/>
    </source>
</evidence>
<dbReference type="SMART" id="SM00245">
    <property type="entry name" value="TSPc"/>
    <property type="match status" value="1"/>
</dbReference>
<protein>
    <submittedName>
        <fullName evidence="3">S41 family peptidase</fullName>
    </submittedName>
</protein>
<keyword evidence="1" id="KW-1133">Transmembrane helix</keyword>
<name>A0ABS0LS91_9LACT</name>
<evidence type="ECO:0000313" key="3">
    <source>
        <dbReference type="EMBL" id="MBG9987033.1"/>
    </source>
</evidence>
<dbReference type="InterPro" id="IPR029045">
    <property type="entry name" value="ClpP/crotonase-like_dom_sf"/>
</dbReference>
<dbReference type="PANTHER" id="PTHR32060">
    <property type="entry name" value="TAIL-SPECIFIC PROTEASE"/>
    <property type="match status" value="1"/>
</dbReference>
<feature type="domain" description="Tail specific protease" evidence="2">
    <location>
        <begin position="93"/>
        <end position="303"/>
    </location>
</feature>
<keyword evidence="1" id="KW-0472">Membrane</keyword>
<dbReference type="EMBL" id="JACBXQ010000005">
    <property type="protein sequence ID" value="MBG9987033.1"/>
    <property type="molecule type" value="Genomic_DNA"/>
</dbReference>
<evidence type="ECO:0000259" key="2">
    <source>
        <dbReference type="SMART" id="SM00245"/>
    </source>
</evidence>
<dbReference type="PANTHER" id="PTHR32060:SF30">
    <property type="entry name" value="CARBOXY-TERMINAL PROCESSING PROTEASE CTPA"/>
    <property type="match status" value="1"/>
</dbReference>
<organism evidence="3 4">
    <name type="scientific">Facklamia lactis</name>
    <dbReference type="NCBI Taxonomy" id="2749967"/>
    <lineage>
        <taxon>Bacteria</taxon>
        <taxon>Bacillati</taxon>
        <taxon>Bacillota</taxon>
        <taxon>Bacilli</taxon>
        <taxon>Lactobacillales</taxon>
        <taxon>Aerococcaceae</taxon>
        <taxon>Facklamia</taxon>
    </lineage>
</organism>
<feature type="transmembrane region" description="Helical" evidence="1">
    <location>
        <begin position="7"/>
        <end position="27"/>
    </location>
</feature>
<evidence type="ECO:0000313" key="4">
    <source>
        <dbReference type="Proteomes" id="UP000721415"/>
    </source>
</evidence>
<reference evidence="3 4" key="1">
    <citation type="submission" date="2020-07" db="EMBL/GenBank/DDBJ databases">
        <title>Facklamia lactis sp. nov., isolated from raw milk.</title>
        <authorList>
            <person name="Doll E.V."/>
            <person name="Huptas C."/>
            <person name="Staib L."/>
            <person name="Wenning M."/>
            <person name="Scherer S."/>
        </authorList>
    </citation>
    <scope>NUCLEOTIDE SEQUENCE [LARGE SCALE GENOMIC DNA]</scope>
    <source>
        <strain evidence="3 4">DSM 111018</strain>
    </source>
</reference>
<gene>
    <name evidence="3" type="ORF">HZY91_09045</name>
</gene>
<dbReference type="InterPro" id="IPR005151">
    <property type="entry name" value="Tail-specific_protease"/>
</dbReference>
<dbReference type="Gene3D" id="3.90.226.10">
    <property type="entry name" value="2-enoyl-CoA Hydratase, Chain A, domain 1"/>
    <property type="match status" value="1"/>
</dbReference>
<accession>A0ABS0LS91</accession>
<proteinExistence type="predicted"/>
<dbReference type="Proteomes" id="UP000721415">
    <property type="component" value="Unassembled WGS sequence"/>
</dbReference>
<keyword evidence="1" id="KW-0812">Transmembrane</keyword>
<dbReference type="Pfam" id="PF03572">
    <property type="entry name" value="Peptidase_S41"/>
    <property type="match status" value="1"/>
</dbReference>
<comment type="caution">
    <text evidence="3">The sequence shown here is derived from an EMBL/GenBank/DDBJ whole genome shotgun (WGS) entry which is preliminary data.</text>
</comment>
<keyword evidence="4" id="KW-1185">Reference proteome</keyword>
<dbReference type="SUPFAM" id="SSF52096">
    <property type="entry name" value="ClpP/crotonase"/>
    <property type="match status" value="1"/>
</dbReference>